<feature type="compositionally biased region" description="Polar residues" evidence="1">
    <location>
        <begin position="881"/>
        <end position="921"/>
    </location>
</feature>
<gene>
    <name evidence="3" type="ORF">CVT26_003345</name>
</gene>
<feature type="compositionally biased region" description="Acidic residues" evidence="1">
    <location>
        <begin position="969"/>
        <end position="979"/>
    </location>
</feature>
<accession>A0A409Y5L1</accession>
<feature type="compositionally biased region" description="Basic and acidic residues" evidence="1">
    <location>
        <begin position="227"/>
        <end position="243"/>
    </location>
</feature>
<feature type="region of interest" description="Disordered" evidence="1">
    <location>
        <begin position="83"/>
        <end position="130"/>
    </location>
</feature>
<feature type="compositionally biased region" description="Basic residues" evidence="1">
    <location>
        <begin position="244"/>
        <end position="253"/>
    </location>
</feature>
<keyword evidence="4" id="KW-1185">Reference proteome</keyword>
<comment type="caution">
    <text evidence="3">The sequence shown here is derived from an EMBL/GenBank/DDBJ whole genome shotgun (WGS) entry which is preliminary data.</text>
</comment>
<evidence type="ECO:0000313" key="3">
    <source>
        <dbReference type="EMBL" id="PPQ98259.1"/>
    </source>
</evidence>
<dbReference type="InterPro" id="IPR045341">
    <property type="entry name" value="DUF6532"/>
</dbReference>
<reference evidence="3 4" key="1">
    <citation type="journal article" date="2018" name="Evol. Lett.">
        <title>Horizontal gene cluster transfer increased hallucinogenic mushroom diversity.</title>
        <authorList>
            <person name="Reynolds H.T."/>
            <person name="Vijayakumar V."/>
            <person name="Gluck-Thaler E."/>
            <person name="Korotkin H.B."/>
            <person name="Matheny P.B."/>
            <person name="Slot J.C."/>
        </authorList>
    </citation>
    <scope>NUCLEOTIDE SEQUENCE [LARGE SCALE GENOMIC DNA]</scope>
    <source>
        <strain evidence="3 4">SRW20</strain>
    </source>
</reference>
<dbReference type="Proteomes" id="UP000284706">
    <property type="component" value="Unassembled WGS sequence"/>
</dbReference>
<feature type="region of interest" description="Disordered" evidence="1">
    <location>
        <begin position="1397"/>
        <end position="1443"/>
    </location>
</feature>
<feature type="compositionally biased region" description="Acidic residues" evidence="1">
    <location>
        <begin position="637"/>
        <end position="647"/>
    </location>
</feature>
<feature type="region of interest" description="Disordered" evidence="1">
    <location>
        <begin position="620"/>
        <end position="654"/>
    </location>
</feature>
<proteinExistence type="predicted"/>
<evidence type="ECO:0000259" key="2">
    <source>
        <dbReference type="Pfam" id="PF20149"/>
    </source>
</evidence>
<feature type="region of interest" description="Disordered" evidence="1">
    <location>
        <begin position="881"/>
        <end position="928"/>
    </location>
</feature>
<feature type="compositionally biased region" description="Polar residues" evidence="1">
    <location>
        <begin position="113"/>
        <end position="122"/>
    </location>
</feature>
<dbReference type="OrthoDB" id="2790754at2759"/>
<feature type="compositionally biased region" description="Polar residues" evidence="1">
    <location>
        <begin position="1102"/>
        <end position="1114"/>
    </location>
</feature>
<evidence type="ECO:0000313" key="4">
    <source>
        <dbReference type="Proteomes" id="UP000284706"/>
    </source>
</evidence>
<feature type="domain" description="DUF6532" evidence="2">
    <location>
        <begin position="1130"/>
        <end position="1341"/>
    </location>
</feature>
<sequence>MGFLNELTVEELQLLLETLKARGDLTGSLSVIAGKIERALSVSIQTETPGLLAPHFNCGRPEMRYPTPSTPAPDVHKFKDIPEDLESHTPPSLRTREEIPSFVPLTPVPDISTPGSGTTSSLRELGNDPAYRASNSLSSLQIPDKNPRSASFTGASDSILILPQSVATGVCHYASSDPLSQGNSDSDCDIFGEDAARLQEDDDAEMAGGDEDYLTEDAERDADEDNERGKLPKDKRARGDRGRGKNSKKGAGKKAKEILLRPSTREAGGGGGENANKPNKCNRGSGKVARKSGSTSRRKDPMLKEQTFHSLGPVHTSEPENQALCPDARAFVVELCQICHRFLTEAPNDNPDHPLNQVIRMLEYGSLPDKLDAHSAKHVQDAYSMDSLETFAMRCNLAEQNIALSTFSFMLNAVQFRCKVISDCKRKGWKKSRVLKNCKYQGRTSDTLAKYVLEGAKFCLLAGGATIFILAFAASGGMLSKIRQLPHDVVLRVYYLLRSPNPAVLDHPLGKLVIQDIIPAVRAMQKRCDLVFGRMFNESLLISYGALPFKRAGDMTRSDEFFDNITFNAFLKPRHEGHWKPCLSGDDIPVTATRFHVIDQAILASRPFSLLPYAPISISPSQDSPGPCLEPGSPLTDLEESDVEDDGFSTPSAPATETFVIDTNFDPAMEENMKTDFASPDHSFVFEYTERERRYAEDAREPKSLEELKTMLQDQLAEGFKKSGAYLKFSQDCLAGMRVRVNDRNGNVIVNTFYDLPKDKRARLFSVLKALYEDLVKHTDSAQEGEKLIFPALHFDFWNVYSTHGTRYSGDVEPAVSLKNKSSGKGNSNTSTCMPRSSEEIQYNSEYFRLLQECLADVFDWIRQVLKEALPKEYQLHFPFDSQSSSGIPMPRTTRSSNASGKAPNPSSKAAKQPTQKNTRSSAEEATPSGISMAAFAIYQTVHAQLEAKKKAVRDAEDTAIRTRNQELLEAEGGSDEDVSTPARKKTKTSQKRVLSDDEEEMAAGLRSIYAMASDKQGPQGGQEGSSSDQEEEASQEPVSRGEDEDDPELLADLEGIDVEEADVDMDLGSSSSNLSNEIGVEGQPNVSAPMSLPKHPKTPRSKTSVTTPSNTSKVVEKDFTPRTLRLALAAKGHIRTRTVYDEPFPRNNKIARINFAWQTIQESARASSELEVRQAYKRATKDVVVKSKLTKFTLYGRTGLISSIISKARDKVRAFYGLNGDPDTIRKDVEWLLKDSHFVYGGVNLKDHTVDQMKPFGCQLIVDIIEAQWFPSTSRSKLDLETTNRIYERRDLPLNVLLLSVTAIEHALKEWSATGRKACQITFSEDTAKQSYERHLGHWRFFEAQMKAWPAWFKRTTLAQILANHSNFDINAEENDFAGLDFTALDSLAGYREEQEDFTAGRGGQMRGASEPRQQAQTGAELDTVGSTVGEAASGEGEVIGE</sequence>
<feature type="compositionally biased region" description="Acidic residues" evidence="1">
    <location>
        <begin position="200"/>
        <end position="226"/>
    </location>
</feature>
<feature type="region of interest" description="Disordered" evidence="1">
    <location>
        <begin position="964"/>
        <end position="1000"/>
    </location>
</feature>
<evidence type="ECO:0000256" key="1">
    <source>
        <dbReference type="SAM" id="MobiDB-lite"/>
    </source>
</evidence>
<protein>
    <recommendedName>
        <fullName evidence="2">DUF6532 domain-containing protein</fullName>
    </recommendedName>
</protein>
<dbReference type="EMBL" id="NHYE01001133">
    <property type="protein sequence ID" value="PPQ98259.1"/>
    <property type="molecule type" value="Genomic_DNA"/>
</dbReference>
<organism evidence="3 4">
    <name type="scientific">Gymnopilus dilepis</name>
    <dbReference type="NCBI Taxonomy" id="231916"/>
    <lineage>
        <taxon>Eukaryota</taxon>
        <taxon>Fungi</taxon>
        <taxon>Dikarya</taxon>
        <taxon>Basidiomycota</taxon>
        <taxon>Agaricomycotina</taxon>
        <taxon>Agaricomycetes</taxon>
        <taxon>Agaricomycetidae</taxon>
        <taxon>Agaricales</taxon>
        <taxon>Agaricineae</taxon>
        <taxon>Hymenogastraceae</taxon>
        <taxon>Gymnopilus</taxon>
    </lineage>
</organism>
<feature type="region of interest" description="Disordered" evidence="1">
    <location>
        <begin position="1015"/>
        <end position="1048"/>
    </location>
</feature>
<dbReference type="InParanoid" id="A0A409Y5L1"/>
<name>A0A409Y5L1_9AGAR</name>
<feature type="region of interest" description="Disordered" evidence="1">
    <location>
        <begin position="197"/>
        <end position="304"/>
    </location>
</feature>
<feature type="region of interest" description="Disordered" evidence="1">
    <location>
        <begin position="1067"/>
        <end position="1116"/>
    </location>
</feature>
<dbReference type="Pfam" id="PF20149">
    <property type="entry name" value="DUF6532"/>
    <property type="match status" value="1"/>
</dbReference>